<dbReference type="CDD" id="cd15482">
    <property type="entry name" value="Sialidase_non-viral"/>
    <property type="match status" value="1"/>
</dbReference>
<dbReference type="PANTHER" id="PTHR43739">
    <property type="entry name" value="XYLOGLUCANASE (EUROFUNG)"/>
    <property type="match status" value="1"/>
</dbReference>
<comment type="caution">
    <text evidence="1">The sequence shown here is derived from an EMBL/GenBank/DDBJ whole genome shotgun (WGS) entry which is preliminary data.</text>
</comment>
<gene>
    <name evidence="1" type="ORF">KIY12_05550</name>
</gene>
<dbReference type="AlphaFoldDB" id="A0A8J7YNV6"/>
<evidence type="ECO:0000313" key="1">
    <source>
        <dbReference type="EMBL" id="MBX8644173.1"/>
    </source>
</evidence>
<dbReference type="InterPro" id="IPR015943">
    <property type="entry name" value="WD40/YVTN_repeat-like_dom_sf"/>
</dbReference>
<dbReference type="EMBL" id="JAHEAC010000043">
    <property type="protein sequence ID" value="MBX8644173.1"/>
    <property type="molecule type" value="Genomic_DNA"/>
</dbReference>
<dbReference type="GO" id="GO:0016787">
    <property type="term" value="F:hydrolase activity"/>
    <property type="evidence" value="ECO:0007669"/>
    <property type="project" value="UniProtKB-KW"/>
</dbReference>
<dbReference type="SUPFAM" id="SSF110296">
    <property type="entry name" value="Oligoxyloglucan reducing end-specific cellobiohydrolase"/>
    <property type="match status" value="1"/>
</dbReference>
<keyword evidence="1" id="KW-0378">Hydrolase</keyword>
<evidence type="ECO:0000313" key="2">
    <source>
        <dbReference type="Proteomes" id="UP000750197"/>
    </source>
</evidence>
<sequence length="290" mass="32561">MTNKKNAKGSGFARKGEMLLMVGTKKGAFLFRSVDDRRTWKSSGPFFRGREIYHFTYDRRNRILLASVSSNQWGPTVAISSDMGTTWRESTSPPRFPEGSGLSVTRVWHITPGTADIPDRIFLGVEPACLFVSEDSGETWTVNTAMLNHRTRNKWQPGNGGLCLHSILTDGRSNDRIHTGISAVGTMFSGDGGRSWEFQNRNVSADFFPEAIKYPEFGQCVHKLVRNERKPDVLFQQNHCGVFRSRDNGKNWTNITSNLPSRFGFPIALDASHNPRVYVAPLEGDFSRIP</sequence>
<dbReference type="Proteomes" id="UP000750197">
    <property type="component" value="Unassembled WGS sequence"/>
</dbReference>
<feature type="non-terminal residue" evidence="1">
    <location>
        <position position="290"/>
    </location>
</feature>
<protein>
    <submittedName>
        <fullName evidence="1">Glycoside hydrolase</fullName>
    </submittedName>
</protein>
<proteinExistence type="predicted"/>
<name>A0A8J7YNV6_9ARCH</name>
<dbReference type="PANTHER" id="PTHR43739:SF5">
    <property type="entry name" value="EXO-ALPHA-SIALIDASE"/>
    <property type="match status" value="1"/>
</dbReference>
<organism evidence="1 2">
    <name type="scientific">Candidatus Sysuiplasma superficiale</name>
    <dbReference type="NCBI Taxonomy" id="2823368"/>
    <lineage>
        <taxon>Archaea</taxon>
        <taxon>Methanobacteriati</taxon>
        <taxon>Thermoplasmatota</taxon>
        <taxon>Thermoplasmata</taxon>
        <taxon>Candidatus Sysuiplasmatales</taxon>
        <taxon>Candidatus Sysuiplasmataceae</taxon>
        <taxon>Candidatus Sysuiplasma</taxon>
    </lineage>
</organism>
<dbReference type="Gene3D" id="2.130.10.10">
    <property type="entry name" value="YVTN repeat-like/Quinoprotein amine dehydrogenase"/>
    <property type="match status" value="1"/>
</dbReference>
<dbReference type="GO" id="GO:0010411">
    <property type="term" value="P:xyloglucan metabolic process"/>
    <property type="evidence" value="ECO:0007669"/>
    <property type="project" value="TreeGrafter"/>
</dbReference>
<accession>A0A8J7YNV6</accession>
<dbReference type="InterPro" id="IPR052025">
    <property type="entry name" value="Xyloglucanase_GH74"/>
</dbReference>
<reference evidence="1" key="1">
    <citation type="submission" date="2021-05" db="EMBL/GenBank/DDBJ databases">
        <title>Genomic insights into ecological role and evolution of a novel Thermoplasmata order Candidatus Sysuiplasmatales.</title>
        <authorList>
            <person name="Yuan Y."/>
        </authorList>
    </citation>
    <scope>NUCLEOTIDE SEQUENCE</scope>
    <source>
        <strain evidence="1">TUT19-bin139</strain>
    </source>
</reference>